<evidence type="ECO:0000256" key="4">
    <source>
        <dbReference type="ARBA" id="ARBA00023157"/>
    </source>
</evidence>
<dbReference type="PANTHER" id="PTHR28627:SF1">
    <property type="entry name" value="CYTOCHROME C OXIDASE ASSEMBLY FACTOR 5"/>
    <property type="match status" value="1"/>
</dbReference>
<comment type="function">
    <text evidence="1">Involved in an early step of the mitochondrial complex IV assembly process.</text>
</comment>
<dbReference type="Pfam" id="PF10203">
    <property type="entry name" value="Pet191_N"/>
    <property type="match status" value="1"/>
</dbReference>
<dbReference type="Proteomes" id="UP000887540">
    <property type="component" value="Unplaced"/>
</dbReference>
<evidence type="ECO:0000256" key="2">
    <source>
        <dbReference type="ARBA" id="ARBA00007785"/>
    </source>
</evidence>
<sequence>MDNDSIRLLFVLFIRSESPRKMSSTTSTKPGDRVKTVVDPEGTEGHFVHWEKTGIACDRVRLLAKNCVKFSECVQVQKRGAKECVEARDGTVPKKCYDFITTLGECKHSMLDRRSRFRGRKGELYDEDEEA</sequence>
<evidence type="ECO:0000313" key="5">
    <source>
        <dbReference type="Proteomes" id="UP000887540"/>
    </source>
</evidence>
<dbReference type="PANTHER" id="PTHR28627">
    <property type="entry name" value="CYTOCHROME C OXIDASE ASSEMBLY FACTOR 5"/>
    <property type="match status" value="1"/>
</dbReference>
<organism evidence="5 6">
    <name type="scientific">Acrobeloides nanus</name>
    <dbReference type="NCBI Taxonomy" id="290746"/>
    <lineage>
        <taxon>Eukaryota</taxon>
        <taxon>Metazoa</taxon>
        <taxon>Ecdysozoa</taxon>
        <taxon>Nematoda</taxon>
        <taxon>Chromadorea</taxon>
        <taxon>Rhabditida</taxon>
        <taxon>Tylenchina</taxon>
        <taxon>Cephalobomorpha</taxon>
        <taxon>Cephaloboidea</taxon>
        <taxon>Cephalobidae</taxon>
        <taxon>Acrobeloides</taxon>
    </lineage>
</organism>
<keyword evidence="4" id="KW-1015">Disulfide bond</keyword>
<comment type="similarity">
    <text evidence="2">Belongs to the PET191 family.</text>
</comment>
<protein>
    <recommendedName>
        <fullName evidence="3">Cytochrome c oxidase assembly factor 5</fullName>
    </recommendedName>
</protein>
<evidence type="ECO:0000256" key="3">
    <source>
        <dbReference type="ARBA" id="ARBA00021904"/>
    </source>
</evidence>
<dbReference type="InterPro" id="IPR018793">
    <property type="entry name" value="Cyt_c_oxidase_assmbl_Pet191"/>
</dbReference>
<evidence type="ECO:0000313" key="6">
    <source>
        <dbReference type="WBParaSite" id="ACRNAN_Path_1223.g4762.t1"/>
    </source>
</evidence>
<proteinExistence type="inferred from homology"/>
<name>A0A914BXF4_9BILA</name>
<dbReference type="GO" id="GO:0005739">
    <property type="term" value="C:mitochondrion"/>
    <property type="evidence" value="ECO:0007669"/>
    <property type="project" value="TreeGrafter"/>
</dbReference>
<accession>A0A914BXF4</accession>
<evidence type="ECO:0000256" key="1">
    <source>
        <dbReference type="ARBA" id="ARBA00003186"/>
    </source>
</evidence>
<reference evidence="6" key="1">
    <citation type="submission" date="2022-11" db="UniProtKB">
        <authorList>
            <consortium name="WormBaseParasite"/>
        </authorList>
    </citation>
    <scope>IDENTIFICATION</scope>
</reference>
<dbReference type="AlphaFoldDB" id="A0A914BXF4"/>
<dbReference type="GO" id="GO:0033617">
    <property type="term" value="P:mitochondrial respiratory chain complex IV assembly"/>
    <property type="evidence" value="ECO:0007669"/>
    <property type="project" value="TreeGrafter"/>
</dbReference>
<keyword evidence="5" id="KW-1185">Reference proteome</keyword>
<dbReference type="WBParaSite" id="ACRNAN_Path_1223.g4762.t1">
    <property type="protein sequence ID" value="ACRNAN_Path_1223.g4762.t1"/>
    <property type="gene ID" value="ACRNAN_Path_1223.g4762"/>
</dbReference>